<dbReference type="EMBL" id="CM042016">
    <property type="protein sequence ID" value="KAI3698815.1"/>
    <property type="molecule type" value="Genomic_DNA"/>
</dbReference>
<name>A0ACB8ZRR9_CICIN</name>
<reference evidence="2" key="1">
    <citation type="journal article" date="2022" name="Mol. Ecol. Resour.">
        <title>The genomes of chicory, endive, great burdock and yacon provide insights into Asteraceae palaeo-polyploidization history and plant inulin production.</title>
        <authorList>
            <person name="Fan W."/>
            <person name="Wang S."/>
            <person name="Wang H."/>
            <person name="Wang A."/>
            <person name="Jiang F."/>
            <person name="Liu H."/>
            <person name="Zhao H."/>
            <person name="Xu D."/>
            <person name="Zhang Y."/>
        </authorList>
    </citation>
    <scope>NUCLEOTIDE SEQUENCE [LARGE SCALE GENOMIC DNA]</scope>
    <source>
        <strain evidence="2">cv. Punajuju</strain>
    </source>
</reference>
<proteinExistence type="predicted"/>
<keyword evidence="2" id="KW-1185">Reference proteome</keyword>
<dbReference type="Proteomes" id="UP001055811">
    <property type="component" value="Linkage Group LG08"/>
</dbReference>
<evidence type="ECO:0000313" key="1">
    <source>
        <dbReference type="EMBL" id="KAI3698815.1"/>
    </source>
</evidence>
<accession>A0ACB8ZRR9</accession>
<reference evidence="1 2" key="2">
    <citation type="journal article" date="2022" name="Mol. Ecol. Resour.">
        <title>The genomes of chicory, endive, great burdock and yacon provide insights into Asteraceae paleo-polyploidization history and plant inulin production.</title>
        <authorList>
            <person name="Fan W."/>
            <person name="Wang S."/>
            <person name="Wang H."/>
            <person name="Wang A."/>
            <person name="Jiang F."/>
            <person name="Liu H."/>
            <person name="Zhao H."/>
            <person name="Xu D."/>
            <person name="Zhang Y."/>
        </authorList>
    </citation>
    <scope>NUCLEOTIDE SEQUENCE [LARGE SCALE GENOMIC DNA]</scope>
    <source>
        <strain evidence="2">cv. Punajuju</strain>
        <tissue evidence="1">Leaves</tissue>
    </source>
</reference>
<gene>
    <name evidence="1" type="ORF">L2E82_42654</name>
</gene>
<organism evidence="1 2">
    <name type="scientific">Cichorium intybus</name>
    <name type="common">Chicory</name>
    <dbReference type="NCBI Taxonomy" id="13427"/>
    <lineage>
        <taxon>Eukaryota</taxon>
        <taxon>Viridiplantae</taxon>
        <taxon>Streptophyta</taxon>
        <taxon>Embryophyta</taxon>
        <taxon>Tracheophyta</taxon>
        <taxon>Spermatophyta</taxon>
        <taxon>Magnoliopsida</taxon>
        <taxon>eudicotyledons</taxon>
        <taxon>Gunneridae</taxon>
        <taxon>Pentapetalae</taxon>
        <taxon>asterids</taxon>
        <taxon>campanulids</taxon>
        <taxon>Asterales</taxon>
        <taxon>Asteraceae</taxon>
        <taxon>Cichorioideae</taxon>
        <taxon>Cichorieae</taxon>
        <taxon>Cichoriinae</taxon>
        <taxon>Cichorium</taxon>
    </lineage>
</organism>
<protein>
    <submittedName>
        <fullName evidence="1">Uncharacterized protein</fullName>
    </submittedName>
</protein>
<comment type="caution">
    <text evidence="1">The sequence shown here is derived from an EMBL/GenBank/DDBJ whole genome shotgun (WGS) entry which is preliminary data.</text>
</comment>
<evidence type="ECO:0000313" key="2">
    <source>
        <dbReference type="Proteomes" id="UP001055811"/>
    </source>
</evidence>
<sequence length="88" mass="10620">MLFKWSGFLCLNRYNEAIILLKIVVKRECGIEASNAHEKEECKELKWMSIRESYHKGREFVMKQCIRPYVEYVNRNVNPNCFLEFIIK</sequence>